<evidence type="ECO:0000256" key="1">
    <source>
        <dbReference type="SAM" id="Phobius"/>
    </source>
</evidence>
<proteinExistence type="predicted"/>
<dbReference type="PANTHER" id="PTHR38446">
    <property type="entry name" value="BLL0914 PROTEIN"/>
    <property type="match status" value="1"/>
</dbReference>
<dbReference type="Proteomes" id="UP000182690">
    <property type="component" value="Unassembled WGS sequence"/>
</dbReference>
<dbReference type="Pfam" id="PF06993">
    <property type="entry name" value="DUF1304"/>
    <property type="match status" value="1"/>
</dbReference>
<keyword evidence="1" id="KW-1133">Transmembrane helix</keyword>
<sequence length="129" mass="13385">MIVFALVLAALAALLHVYIFWMESITWTSEKTRATFGLSAQQAESTREMAFNQGFYNLFLAIVTLVGVALVLFAAPAAGYALVFAGAGSMLAAAVVLLVSSPDKRGAALKQGALPLLAVIGLLVGLAVA</sequence>
<evidence type="ECO:0000313" key="3">
    <source>
        <dbReference type="Proteomes" id="UP000182690"/>
    </source>
</evidence>
<feature type="transmembrane region" description="Helical" evidence="1">
    <location>
        <begin position="112"/>
        <end position="128"/>
    </location>
</feature>
<reference evidence="2 3" key="1">
    <citation type="submission" date="2016-10" db="EMBL/GenBank/DDBJ databases">
        <authorList>
            <person name="de Groot N.N."/>
        </authorList>
    </citation>
    <scope>NUCLEOTIDE SEQUENCE [LARGE SCALE GENOMIC DNA]</scope>
    <source>
        <strain evidence="2 3">DSM 22788</strain>
    </source>
</reference>
<dbReference type="eggNOG" id="COG3759">
    <property type="taxonomic scope" value="Bacteria"/>
</dbReference>
<feature type="transmembrane region" description="Helical" evidence="1">
    <location>
        <begin position="54"/>
        <end position="73"/>
    </location>
</feature>
<keyword evidence="1" id="KW-0472">Membrane</keyword>
<dbReference type="EMBL" id="FNKB01000002">
    <property type="protein sequence ID" value="SDQ50123.1"/>
    <property type="molecule type" value="Genomic_DNA"/>
</dbReference>
<dbReference type="InterPro" id="IPR009732">
    <property type="entry name" value="DUF1304"/>
</dbReference>
<feature type="transmembrane region" description="Helical" evidence="1">
    <location>
        <begin position="80"/>
        <end position="100"/>
    </location>
</feature>
<dbReference type="RefSeq" id="WP_010156354.1">
    <property type="nucleotide sequence ID" value="NZ_FNKB01000002.1"/>
</dbReference>
<keyword evidence="1" id="KW-0812">Transmembrane</keyword>
<dbReference type="AlphaFoldDB" id="A0A1H1BE14"/>
<name>A0A1H1BE14_9MICO</name>
<dbReference type="OrthoDB" id="9803832at2"/>
<dbReference type="STRING" id="1079994.SAMN04488565_2759"/>
<protein>
    <submittedName>
        <fullName evidence="2">Putative membrane protein</fullName>
    </submittedName>
</protein>
<organism evidence="2 3">
    <name type="scientific">Leucobacter chromiiresistens</name>
    <dbReference type="NCBI Taxonomy" id="1079994"/>
    <lineage>
        <taxon>Bacteria</taxon>
        <taxon>Bacillati</taxon>
        <taxon>Actinomycetota</taxon>
        <taxon>Actinomycetes</taxon>
        <taxon>Micrococcales</taxon>
        <taxon>Microbacteriaceae</taxon>
        <taxon>Leucobacter</taxon>
    </lineage>
</organism>
<accession>A0A1H1BE14</accession>
<dbReference type="PANTHER" id="PTHR38446:SF1">
    <property type="entry name" value="BLL0914 PROTEIN"/>
    <property type="match status" value="1"/>
</dbReference>
<evidence type="ECO:0000313" key="2">
    <source>
        <dbReference type="EMBL" id="SDQ50123.1"/>
    </source>
</evidence>
<gene>
    <name evidence="2" type="ORF">SAMN04488565_2759</name>
</gene>